<evidence type="ECO:0000259" key="2">
    <source>
        <dbReference type="Pfam" id="PF07331"/>
    </source>
</evidence>
<dbReference type="Pfam" id="PF07331">
    <property type="entry name" value="TctB"/>
    <property type="match status" value="1"/>
</dbReference>
<evidence type="ECO:0000313" key="3">
    <source>
        <dbReference type="EMBL" id="GGI55562.1"/>
    </source>
</evidence>
<dbReference type="RefSeq" id="WP_188422675.1">
    <property type="nucleotide sequence ID" value="NZ_BMDP01000004.1"/>
</dbReference>
<dbReference type="Proteomes" id="UP000627205">
    <property type="component" value="Unassembled WGS sequence"/>
</dbReference>
<sequence length="171" mass="18515">MSQQKEQKEAVLVRRAAAELACALLFFAIGGVVIWSSLEIGSGWGPRGPQSGYFPLRIGIILCVAALGVAVEAWRTKRASGDAESFVTREELKPVLQVLLPIVLFVVATDYLGIYVAAFGLIAGFMRKLGHYGWLRCVLVAGTVTAVTFWLFEIQFLVPLAKGPIEAALGY</sequence>
<gene>
    <name evidence="3" type="ORF">GCM10011430_27360</name>
</gene>
<dbReference type="AlphaFoldDB" id="A0A8J3F5I4"/>
<keyword evidence="1" id="KW-0812">Transmembrane</keyword>
<feature type="transmembrane region" description="Helical" evidence="1">
    <location>
        <begin position="54"/>
        <end position="74"/>
    </location>
</feature>
<feature type="domain" description="DUF1468" evidence="2">
    <location>
        <begin position="21"/>
        <end position="160"/>
    </location>
</feature>
<name>A0A8J3F5I4_9BURK</name>
<organism evidence="3 4">
    <name type="scientific">Oxalicibacterium solurbis</name>
    <dbReference type="NCBI Taxonomy" id="69280"/>
    <lineage>
        <taxon>Bacteria</taxon>
        <taxon>Pseudomonadati</taxon>
        <taxon>Pseudomonadota</taxon>
        <taxon>Betaproteobacteria</taxon>
        <taxon>Burkholderiales</taxon>
        <taxon>Oxalobacteraceae</taxon>
        <taxon>Oxalicibacterium</taxon>
    </lineage>
</organism>
<proteinExistence type="predicted"/>
<keyword evidence="1" id="KW-1133">Transmembrane helix</keyword>
<evidence type="ECO:0000256" key="1">
    <source>
        <dbReference type="SAM" id="Phobius"/>
    </source>
</evidence>
<feature type="transmembrane region" description="Helical" evidence="1">
    <location>
        <begin position="12"/>
        <end position="34"/>
    </location>
</feature>
<dbReference type="InterPro" id="IPR009936">
    <property type="entry name" value="DUF1468"/>
</dbReference>
<keyword evidence="1" id="KW-0472">Membrane</keyword>
<comment type="caution">
    <text evidence="3">The sequence shown here is derived from an EMBL/GenBank/DDBJ whole genome shotgun (WGS) entry which is preliminary data.</text>
</comment>
<keyword evidence="4" id="KW-1185">Reference proteome</keyword>
<feature type="transmembrane region" description="Helical" evidence="1">
    <location>
        <begin position="132"/>
        <end position="152"/>
    </location>
</feature>
<reference evidence="3" key="1">
    <citation type="journal article" date="2014" name="Int. J. Syst. Evol. Microbiol.">
        <title>Complete genome sequence of Corynebacterium casei LMG S-19264T (=DSM 44701T), isolated from a smear-ripened cheese.</title>
        <authorList>
            <consortium name="US DOE Joint Genome Institute (JGI-PGF)"/>
            <person name="Walter F."/>
            <person name="Albersmeier A."/>
            <person name="Kalinowski J."/>
            <person name="Ruckert C."/>
        </authorList>
    </citation>
    <scope>NUCLEOTIDE SEQUENCE</scope>
    <source>
        <strain evidence="3">CCM 7664</strain>
    </source>
</reference>
<accession>A0A8J3F5I4</accession>
<reference evidence="3" key="2">
    <citation type="submission" date="2020-09" db="EMBL/GenBank/DDBJ databases">
        <authorList>
            <person name="Sun Q."/>
            <person name="Sedlacek I."/>
        </authorList>
    </citation>
    <scope>NUCLEOTIDE SEQUENCE</scope>
    <source>
        <strain evidence="3">CCM 7664</strain>
    </source>
</reference>
<dbReference type="EMBL" id="BMDP01000004">
    <property type="protein sequence ID" value="GGI55562.1"/>
    <property type="molecule type" value="Genomic_DNA"/>
</dbReference>
<protein>
    <recommendedName>
        <fullName evidence="2">DUF1468 domain-containing protein</fullName>
    </recommendedName>
</protein>
<feature type="transmembrane region" description="Helical" evidence="1">
    <location>
        <begin position="95"/>
        <end position="126"/>
    </location>
</feature>
<evidence type="ECO:0000313" key="4">
    <source>
        <dbReference type="Proteomes" id="UP000627205"/>
    </source>
</evidence>